<evidence type="ECO:0000313" key="5">
    <source>
        <dbReference type="Proteomes" id="UP000791440"/>
    </source>
</evidence>
<dbReference type="EC" id="2.7.7.49" evidence="1"/>
<dbReference type="Pfam" id="PF17921">
    <property type="entry name" value="Integrase_H2C2"/>
    <property type="match status" value="1"/>
</dbReference>
<evidence type="ECO:0000313" key="4">
    <source>
        <dbReference type="EMBL" id="KAG6462594.1"/>
    </source>
</evidence>
<dbReference type="EMBL" id="JH668868">
    <property type="protein sequence ID" value="KAG6462594.1"/>
    <property type="molecule type" value="Genomic_DNA"/>
</dbReference>
<dbReference type="FunFam" id="3.30.420.10:FF:000032">
    <property type="entry name" value="Retrovirus-related Pol polyprotein from transposon 297-like Protein"/>
    <property type="match status" value="1"/>
</dbReference>
<dbReference type="GO" id="GO:0015074">
    <property type="term" value="P:DNA integration"/>
    <property type="evidence" value="ECO:0007669"/>
    <property type="project" value="InterPro"/>
</dbReference>
<accession>A0A921ZSH3</accession>
<feature type="compositionally biased region" description="Basic residues" evidence="2">
    <location>
        <begin position="473"/>
        <end position="483"/>
    </location>
</feature>
<name>A0A921ZSH3_MANSE</name>
<organism evidence="4 5">
    <name type="scientific">Manduca sexta</name>
    <name type="common">Tobacco hawkmoth</name>
    <name type="synonym">Tobacco hornworm</name>
    <dbReference type="NCBI Taxonomy" id="7130"/>
    <lineage>
        <taxon>Eukaryota</taxon>
        <taxon>Metazoa</taxon>
        <taxon>Ecdysozoa</taxon>
        <taxon>Arthropoda</taxon>
        <taxon>Hexapoda</taxon>
        <taxon>Insecta</taxon>
        <taxon>Pterygota</taxon>
        <taxon>Neoptera</taxon>
        <taxon>Endopterygota</taxon>
        <taxon>Lepidoptera</taxon>
        <taxon>Glossata</taxon>
        <taxon>Ditrysia</taxon>
        <taxon>Bombycoidea</taxon>
        <taxon>Sphingidae</taxon>
        <taxon>Sphinginae</taxon>
        <taxon>Sphingini</taxon>
        <taxon>Manduca</taxon>
    </lineage>
</organism>
<dbReference type="PANTHER" id="PTHR37984">
    <property type="entry name" value="PROTEIN CBG26694"/>
    <property type="match status" value="1"/>
</dbReference>
<feature type="non-terminal residue" evidence="4">
    <location>
        <position position="1"/>
    </location>
</feature>
<gene>
    <name evidence="4" type="ORF">O3G_MSEX013359</name>
</gene>
<keyword evidence="5" id="KW-1185">Reference proteome</keyword>
<dbReference type="GO" id="GO:0003964">
    <property type="term" value="F:RNA-directed DNA polymerase activity"/>
    <property type="evidence" value="ECO:0007669"/>
    <property type="project" value="UniProtKB-EC"/>
</dbReference>
<evidence type="ECO:0000256" key="2">
    <source>
        <dbReference type="SAM" id="MobiDB-lite"/>
    </source>
</evidence>
<dbReference type="FunFam" id="1.10.340.70:FF:000001">
    <property type="entry name" value="Retrovirus-related Pol polyprotein from transposon gypsy-like Protein"/>
    <property type="match status" value="1"/>
</dbReference>
<comment type="caution">
    <text evidence="4">The sequence shown here is derived from an EMBL/GenBank/DDBJ whole genome shotgun (WGS) entry which is preliminary data.</text>
</comment>
<sequence length="483" mass="54434">EFDLRIEYTPGKSNVIADTLSRPACTEEAGRCDLCHAVVDVPSESVSNYRDLQLQDPDVKKIMEDLEATDEPLRGRPWADRGYIMSDGVLYRYKPEPSDDDDACLVVPTNRPKILFDYHDAPTAGHLGVERTLQRIASRYYWPGMRASVTDYVKQCTSCQRYKVDARKPAGLVQSPAAAQRFEVVAVDLFGPLPVTKSGNRWILIAEDVCSRWVELFPLQSATSILCAETLTNEVFLRYGVPRRLISDNGVQFISEVMQQVCFAFGIDQALTPYYHPEANPVERKNRDLKPQLAAYVGQDHSTWDVHLAAVRFAMNSAVTHSISFSPAMLTFGREIRAPADVVHDMRTILNGNRFVANVTPYLRRLTTVLIDARDAHEKAQAIQKRYADEKRRPAPDYKVGDLVLLKTHGSNDTVRGQTPKFIPRRDGLYVIKEVLSSTTYRLENGDGDTLGKYHVSQLTPFVGQSESPVREKRGRGRPRKNC</sequence>
<proteinExistence type="predicted"/>
<dbReference type="Proteomes" id="UP000791440">
    <property type="component" value="Unassembled WGS sequence"/>
</dbReference>
<evidence type="ECO:0000259" key="3">
    <source>
        <dbReference type="PROSITE" id="PS50994"/>
    </source>
</evidence>
<dbReference type="Pfam" id="PF00665">
    <property type="entry name" value="rve"/>
    <property type="match status" value="1"/>
</dbReference>
<reference evidence="4" key="2">
    <citation type="submission" date="2020-12" db="EMBL/GenBank/DDBJ databases">
        <authorList>
            <person name="Kanost M."/>
        </authorList>
    </citation>
    <scope>NUCLEOTIDE SEQUENCE</scope>
</reference>
<feature type="region of interest" description="Disordered" evidence="2">
    <location>
        <begin position="462"/>
        <end position="483"/>
    </location>
</feature>
<feature type="domain" description="Integrase catalytic" evidence="3">
    <location>
        <begin position="172"/>
        <end position="335"/>
    </location>
</feature>
<dbReference type="InterPro" id="IPR041588">
    <property type="entry name" value="Integrase_H2C2"/>
</dbReference>
<reference evidence="4" key="1">
    <citation type="journal article" date="2016" name="Insect Biochem. Mol. Biol.">
        <title>Multifaceted biological insights from a draft genome sequence of the tobacco hornworm moth, Manduca sexta.</title>
        <authorList>
            <person name="Kanost M.R."/>
            <person name="Arrese E.L."/>
            <person name="Cao X."/>
            <person name="Chen Y.R."/>
            <person name="Chellapilla S."/>
            <person name="Goldsmith M.R."/>
            <person name="Grosse-Wilde E."/>
            <person name="Heckel D.G."/>
            <person name="Herndon N."/>
            <person name="Jiang H."/>
            <person name="Papanicolaou A."/>
            <person name="Qu J."/>
            <person name="Soulages J.L."/>
            <person name="Vogel H."/>
            <person name="Walters J."/>
            <person name="Waterhouse R.M."/>
            <person name="Ahn S.J."/>
            <person name="Almeida F.C."/>
            <person name="An C."/>
            <person name="Aqrawi P."/>
            <person name="Bretschneider A."/>
            <person name="Bryant W.B."/>
            <person name="Bucks S."/>
            <person name="Chao H."/>
            <person name="Chevignon G."/>
            <person name="Christen J.M."/>
            <person name="Clarke D.F."/>
            <person name="Dittmer N.T."/>
            <person name="Ferguson L.C.F."/>
            <person name="Garavelou S."/>
            <person name="Gordon K.H.J."/>
            <person name="Gunaratna R.T."/>
            <person name="Han Y."/>
            <person name="Hauser F."/>
            <person name="He Y."/>
            <person name="Heidel-Fischer H."/>
            <person name="Hirsh A."/>
            <person name="Hu Y."/>
            <person name="Jiang H."/>
            <person name="Kalra D."/>
            <person name="Klinner C."/>
            <person name="Konig C."/>
            <person name="Kovar C."/>
            <person name="Kroll A.R."/>
            <person name="Kuwar S.S."/>
            <person name="Lee S.L."/>
            <person name="Lehman R."/>
            <person name="Li K."/>
            <person name="Li Z."/>
            <person name="Liang H."/>
            <person name="Lovelace S."/>
            <person name="Lu Z."/>
            <person name="Mansfield J.H."/>
            <person name="McCulloch K.J."/>
            <person name="Mathew T."/>
            <person name="Morton B."/>
            <person name="Muzny D.M."/>
            <person name="Neunemann D."/>
            <person name="Ongeri F."/>
            <person name="Pauchet Y."/>
            <person name="Pu L.L."/>
            <person name="Pyrousis I."/>
            <person name="Rao X.J."/>
            <person name="Redding A."/>
            <person name="Roesel C."/>
            <person name="Sanchez-Gracia A."/>
            <person name="Schaack S."/>
            <person name="Shukla A."/>
            <person name="Tetreau G."/>
            <person name="Wang Y."/>
            <person name="Xiong G.H."/>
            <person name="Traut W."/>
            <person name="Walsh T.K."/>
            <person name="Worley K.C."/>
            <person name="Wu D."/>
            <person name="Wu W."/>
            <person name="Wu Y.Q."/>
            <person name="Zhang X."/>
            <person name="Zou Z."/>
            <person name="Zucker H."/>
            <person name="Briscoe A.D."/>
            <person name="Burmester T."/>
            <person name="Clem R.J."/>
            <person name="Feyereisen R."/>
            <person name="Grimmelikhuijzen C.J.P."/>
            <person name="Hamodrakas S.J."/>
            <person name="Hansson B.S."/>
            <person name="Huguet E."/>
            <person name="Jermiin L.S."/>
            <person name="Lan Q."/>
            <person name="Lehman H.K."/>
            <person name="Lorenzen M."/>
            <person name="Merzendorfer H."/>
            <person name="Michalopoulos I."/>
            <person name="Morton D.B."/>
            <person name="Muthukrishnan S."/>
            <person name="Oakeshott J.G."/>
            <person name="Palmer W."/>
            <person name="Park Y."/>
            <person name="Passarelli A.L."/>
            <person name="Rozas J."/>
            <person name="Schwartz L.M."/>
            <person name="Smith W."/>
            <person name="Southgate A."/>
            <person name="Vilcinskas A."/>
            <person name="Vogt R."/>
            <person name="Wang P."/>
            <person name="Werren J."/>
            <person name="Yu X.Q."/>
            <person name="Zhou J.J."/>
            <person name="Brown S.J."/>
            <person name="Scherer S.E."/>
            <person name="Richards S."/>
            <person name="Blissard G.W."/>
        </authorList>
    </citation>
    <scope>NUCLEOTIDE SEQUENCE</scope>
</reference>
<evidence type="ECO:0000256" key="1">
    <source>
        <dbReference type="ARBA" id="ARBA00012493"/>
    </source>
</evidence>
<dbReference type="PANTHER" id="PTHR37984:SF5">
    <property type="entry name" value="PROTEIN NYNRIN-LIKE"/>
    <property type="match status" value="1"/>
</dbReference>
<dbReference type="PROSITE" id="PS50994">
    <property type="entry name" value="INTEGRASE"/>
    <property type="match status" value="1"/>
</dbReference>
<dbReference type="AlphaFoldDB" id="A0A921ZSH3"/>
<protein>
    <recommendedName>
        <fullName evidence="1">RNA-directed DNA polymerase</fullName>
        <ecNumber evidence="1">2.7.7.49</ecNumber>
    </recommendedName>
</protein>
<dbReference type="InterPro" id="IPR050951">
    <property type="entry name" value="Retrovirus_Pol_polyprotein"/>
</dbReference>
<dbReference type="InterPro" id="IPR001584">
    <property type="entry name" value="Integrase_cat-core"/>
</dbReference>